<sequence>MCACSAALVTIVDGLHAASPKEKCPLCREAGVYDSDVHLEELCLLLSRRNVSF</sequence>
<evidence type="ECO:0000313" key="1">
    <source>
        <dbReference type="EMBL" id="KAK9698501.1"/>
    </source>
</evidence>
<dbReference type="AlphaFoldDB" id="A0AAW1J9G2"/>
<dbReference type="PANTHER" id="PTHR46764">
    <property type="entry name" value="E3 UBIQUITIN-PROTEIN LIGASE BAH1"/>
    <property type="match status" value="1"/>
</dbReference>
<dbReference type="EMBL" id="JBDFQZ010000008">
    <property type="protein sequence ID" value="KAK9698501.1"/>
    <property type="molecule type" value="Genomic_DNA"/>
</dbReference>
<evidence type="ECO:0000313" key="2">
    <source>
        <dbReference type="Proteomes" id="UP001443914"/>
    </source>
</evidence>
<gene>
    <name evidence="1" type="ORF">RND81_08G109200</name>
</gene>
<name>A0AAW1J9G2_SAPOF</name>
<accession>A0AAW1J9G2</accession>
<dbReference type="Proteomes" id="UP001443914">
    <property type="component" value="Unassembled WGS sequence"/>
</dbReference>
<keyword evidence="2" id="KW-1185">Reference proteome</keyword>
<protein>
    <submittedName>
        <fullName evidence="1">Uncharacterized protein</fullName>
    </submittedName>
</protein>
<dbReference type="InterPro" id="IPR033326">
    <property type="entry name" value="BAH1"/>
</dbReference>
<proteinExistence type="predicted"/>
<dbReference type="PANTHER" id="PTHR46764:SF1">
    <property type="entry name" value="E3 UBIQUITIN-PROTEIN LIGASE NLA"/>
    <property type="match status" value="1"/>
</dbReference>
<comment type="caution">
    <text evidence="1">The sequence shown here is derived from an EMBL/GenBank/DDBJ whole genome shotgun (WGS) entry which is preliminary data.</text>
</comment>
<organism evidence="1 2">
    <name type="scientific">Saponaria officinalis</name>
    <name type="common">Common soapwort</name>
    <name type="synonym">Lychnis saponaria</name>
    <dbReference type="NCBI Taxonomy" id="3572"/>
    <lineage>
        <taxon>Eukaryota</taxon>
        <taxon>Viridiplantae</taxon>
        <taxon>Streptophyta</taxon>
        <taxon>Embryophyta</taxon>
        <taxon>Tracheophyta</taxon>
        <taxon>Spermatophyta</taxon>
        <taxon>Magnoliopsida</taxon>
        <taxon>eudicotyledons</taxon>
        <taxon>Gunneridae</taxon>
        <taxon>Pentapetalae</taxon>
        <taxon>Caryophyllales</taxon>
        <taxon>Caryophyllaceae</taxon>
        <taxon>Caryophylleae</taxon>
        <taxon>Saponaria</taxon>
    </lineage>
</organism>
<reference evidence="1" key="1">
    <citation type="submission" date="2024-03" db="EMBL/GenBank/DDBJ databases">
        <title>WGS assembly of Saponaria officinalis var. Norfolk2.</title>
        <authorList>
            <person name="Jenkins J."/>
            <person name="Shu S."/>
            <person name="Grimwood J."/>
            <person name="Barry K."/>
            <person name="Goodstein D."/>
            <person name="Schmutz J."/>
            <person name="Leebens-Mack J."/>
            <person name="Osbourn A."/>
        </authorList>
    </citation>
    <scope>NUCLEOTIDE SEQUENCE [LARGE SCALE GENOMIC DNA]</scope>
    <source>
        <strain evidence="1">JIC</strain>
    </source>
</reference>